<protein>
    <recommendedName>
        <fullName evidence="2">Reverse transcriptase domain-containing protein</fullName>
    </recommendedName>
</protein>
<feature type="non-terminal residue" evidence="1">
    <location>
        <position position="120"/>
    </location>
</feature>
<gene>
    <name evidence="1" type="ORF">Tci_846996</name>
</gene>
<organism evidence="1">
    <name type="scientific">Tanacetum cinerariifolium</name>
    <name type="common">Dalmatian daisy</name>
    <name type="synonym">Chrysanthemum cinerariifolium</name>
    <dbReference type="NCBI Taxonomy" id="118510"/>
    <lineage>
        <taxon>Eukaryota</taxon>
        <taxon>Viridiplantae</taxon>
        <taxon>Streptophyta</taxon>
        <taxon>Embryophyta</taxon>
        <taxon>Tracheophyta</taxon>
        <taxon>Spermatophyta</taxon>
        <taxon>Magnoliopsida</taxon>
        <taxon>eudicotyledons</taxon>
        <taxon>Gunneridae</taxon>
        <taxon>Pentapetalae</taxon>
        <taxon>asterids</taxon>
        <taxon>campanulids</taxon>
        <taxon>Asterales</taxon>
        <taxon>Asteraceae</taxon>
        <taxon>Asteroideae</taxon>
        <taxon>Anthemideae</taxon>
        <taxon>Anthemidinae</taxon>
        <taxon>Tanacetum</taxon>
    </lineage>
</organism>
<dbReference type="EMBL" id="BKCJ011049887">
    <property type="protein sequence ID" value="GFC75026.1"/>
    <property type="molecule type" value="Genomic_DNA"/>
</dbReference>
<sequence>MGDEHLDTIPATKSDEFIKSCVETLVPNLSESEGENGCDVPACFTTFSNILFDVEYESDSCDYQSCSDEDFPEEIFSNPLFEEEIISKKRDPHHFDAESDLIESMLNHDSFIISSSSKID</sequence>
<accession>A0A699QR94</accession>
<evidence type="ECO:0000313" key="1">
    <source>
        <dbReference type="EMBL" id="GFC75026.1"/>
    </source>
</evidence>
<evidence type="ECO:0008006" key="2">
    <source>
        <dbReference type="Google" id="ProtNLM"/>
    </source>
</evidence>
<name>A0A699QR94_TANCI</name>
<dbReference type="AlphaFoldDB" id="A0A699QR94"/>
<reference evidence="1" key="1">
    <citation type="journal article" date="2019" name="Sci. Rep.">
        <title>Draft genome of Tanacetum cinerariifolium, the natural source of mosquito coil.</title>
        <authorList>
            <person name="Yamashiro T."/>
            <person name="Shiraishi A."/>
            <person name="Satake H."/>
            <person name="Nakayama K."/>
        </authorList>
    </citation>
    <scope>NUCLEOTIDE SEQUENCE</scope>
</reference>
<proteinExistence type="predicted"/>
<comment type="caution">
    <text evidence="1">The sequence shown here is derived from an EMBL/GenBank/DDBJ whole genome shotgun (WGS) entry which is preliminary data.</text>
</comment>